<dbReference type="SUPFAM" id="SSF50475">
    <property type="entry name" value="FMN-binding split barrel"/>
    <property type="match status" value="1"/>
</dbReference>
<organism evidence="4 5">
    <name type="scientific">Enemella evansiae</name>
    <dbReference type="NCBI Taxonomy" id="2016499"/>
    <lineage>
        <taxon>Bacteria</taxon>
        <taxon>Bacillati</taxon>
        <taxon>Actinomycetota</taxon>
        <taxon>Actinomycetes</taxon>
        <taxon>Propionibacteriales</taxon>
        <taxon>Propionibacteriaceae</taxon>
        <taxon>Enemella</taxon>
    </lineage>
</organism>
<dbReference type="EMBL" id="NMVO01000018">
    <property type="protein sequence ID" value="OYO08875.1"/>
    <property type="molecule type" value="Genomic_DNA"/>
</dbReference>
<dbReference type="AlphaFoldDB" id="A0A255FYY5"/>
<dbReference type="InterPro" id="IPR012349">
    <property type="entry name" value="Split_barrel_FMN-bd"/>
</dbReference>
<dbReference type="InterPro" id="IPR002563">
    <property type="entry name" value="Flavin_Rdtase-like_dom"/>
</dbReference>
<dbReference type="PANTHER" id="PTHR30466:SF11">
    <property type="entry name" value="FLAVIN-DEPENDENT MONOOXYGENASE, REDUCTASE SUBUNIT HSAB"/>
    <property type="match status" value="1"/>
</dbReference>
<dbReference type="PANTHER" id="PTHR30466">
    <property type="entry name" value="FLAVIN REDUCTASE"/>
    <property type="match status" value="1"/>
</dbReference>
<dbReference type="OrthoDB" id="9792858at2"/>
<protein>
    <recommendedName>
        <fullName evidence="3">Flavin reductase like domain-containing protein</fullName>
    </recommendedName>
</protein>
<dbReference type="SMART" id="SM00903">
    <property type="entry name" value="Flavin_Reduct"/>
    <property type="match status" value="1"/>
</dbReference>
<dbReference type="GO" id="GO:0010181">
    <property type="term" value="F:FMN binding"/>
    <property type="evidence" value="ECO:0007669"/>
    <property type="project" value="InterPro"/>
</dbReference>
<dbReference type="Gene3D" id="2.30.110.10">
    <property type="entry name" value="Electron Transport, Fmn-binding Protein, Chain A"/>
    <property type="match status" value="1"/>
</dbReference>
<reference evidence="4 5" key="1">
    <citation type="submission" date="2017-07" db="EMBL/GenBank/DDBJ databases">
        <title>Draft whole genome sequences of clinical Proprionibacteriaceae strains.</title>
        <authorList>
            <person name="Bernier A.-M."/>
            <person name="Bernard K."/>
            <person name="Domingo M.-C."/>
        </authorList>
    </citation>
    <scope>NUCLEOTIDE SEQUENCE [LARGE SCALE GENOMIC DNA]</scope>
    <source>
        <strain evidence="4 5">NML 030167</strain>
    </source>
</reference>
<evidence type="ECO:0000256" key="1">
    <source>
        <dbReference type="ARBA" id="ARBA00008898"/>
    </source>
</evidence>
<proteinExistence type="inferred from homology"/>
<dbReference type="Proteomes" id="UP000215896">
    <property type="component" value="Unassembled WGS sequence"/>
</dbReference>
<gene>
    <name evidence="4" type="ORF">CGZ94_20075</name>
</gene>
<dbReference type="Pfam" id="PF01613">
    <property type="entry name" value="Flavin_Reduct"/>
    <property type="match status" value="1"/>
</dbReference>
<evidence type="ECO:0000256" key="2">
    <source>
        <dbReference type="ARBA" id="ARBA00023002"/>
    </source>
</evidence>
<keyword evidence="5" id="KW-1185">Reference proteome</keyword>
<comment type="caution">
    <text evidence="4">The sequence shown here is derived from an EMBL/GenBank/DDBJ whole genome shotgun (WGS) entry which is preliminary data.</text>
</comment>
<name>A0A255FYY5_9ACTN</name>
<sequence>MERAVELIHPQRTAPFGQPELREAFGHFPSGVTVLCALGSGGDAQPIGLAASSFTSVSLEPALVSICIANSSSTWPKLRGATRLGVSVLAAEQGGVSRQLAAKAADRFAGLDWSATREGAVFIGGSCLWLDCTVRQEVTAGDHEIVLLEIGAITSFTGREPLVFHGSQFRSLAML</sequence>
<evidence type="ECO:0000313" key="4">
    <source>
        <dbReference type="EMBL" id="OYO08875.1"/>
    </source>
</evidence>
<keyword evidence="2" id="KW-0560">Oxidoreductase</keyword>
<dbReference type="InterPro" id="IPR050268">
    <property type="entry name" value="NADH-dep_flavin_reductase"/>
</dbReference>
<dbReference type="GO" id="GO:0042602">
    <property type="term" value="F:riboflavin reductase (NADPH) activity"/>
    <property type="evidence" value="ECO:0007669"/>
    <property type="project" value="TreeGrafter"/>
</dbReference>
<comment type="similarity">
    <text evidence="1">Belongs to the non-flavoprotein flavin reductase family.</text>
</comment>
<evidence type="ECO:0000313" key="5">
    <source>
        <dbReference type="Proteomes" id="UP000215896"/>
    </source>
</evidence>
<evidence type="ECO:0000259" key="3">
    <source>
        <dbReference type="SMART" id="SM00903"/>
    </source>
</evidence>
<accession>A0A255FYY5</accession>
<feature type="domain" description="Flavin reductase like" evidence="3">
    <location>
        <begin position="25"/>
        <end position="171"/>
    </location>
</feature>